<evidence type="ECO:0000256" key="1">
    <source>
        <dbReference type="SAM" id="Coils"/>
    </source>
</evidence>
<evidence type="ECO:0000313" key="2">
    <source>
        <dbReference type="EMBL" id="PTW48888.1"/>
    </source>
</evidence>
<reference evidence="2 3" key="1">
    <citation type="submission" date="2018-04" db="EMBL/GenBank/DDBJ databases">
        <title>Genomic Encyclopedia of Type Strains, Phase III (KMG-III): the genomes of soil and plant-associated and newly described type strains.</title>
        <authorList>
            <person name="Whitman W."/>
        </authorList>
    </citation>
    <scope>NUCLEOTIDE SEQUENCE [LARGE SCALE GENOMIC DNA]</scope>
    <source>
        <strain evidence="2 3">MA-olki</strain>
    </source>
</reference>
<evidence type="ECO:0000313" key="3">
    <source>
        <dbReference type="Proteomes" id="UP000244013"/>
    </source>
</evidence>
<dbReference type="EMBL" id="QAYE01000001">
    <property type="protein sequence ID" value="PTW48888.1"/>
    <property type="molecule type" value="Genomic_DNA"/>
</dbReference>
<evidence type="ECO:0008006" key="4">
    <source>
        <dbReference type="Google" id="ProtNLM"/>
    </source>
</evidence>
<dbReference type="Gene3D" id="3.40.50.300">
    <property type="entry name" value="P-loop containing nucleotide triphosphate hydrolases"/>
    <property type="match status" value="1"/>
</dbReference>
<keyword evidence="1" id="KW-0175">Coiled coil</keyword>
<dbReference type="Proteomes" id="UP000244013">
    <property type="component" value="Unassembled WGS sequence"/>
</dbReference>
<organism evidence="2 3">
    <name type="scientific">Sphingomonas faeni</name>
    <dbReference type="NCBI Taxonomy" id="185950"/>
    <lineage>
        <taxon>Bacteria</taxon>
        <taxon>Pseudomonadati</taxon>
        <taxon>Pseudomonadota</taxon>
        <taxon>Alphaproteobacteria</taxon>
        <taxon>Sphingomonadales</taxon>
        <taxon>Sphingomonadaceae</taxon>
        <taxon>Sphingomonas</taxon>
    </lineage>
</organism>
<gene>
    <name evidence="2" type="ORF">C8J25_101388</name>
</gene>
<dbReference type="AlphaFoldDB" id="A0A2T5UBM3"/>
<comment type="caution">
    <text evidence="2">The sequence shown here is derived from an EMBL/GenBank/DDBJ whole genome shotgun (WGS) entry which is preliminary data.</text>
</comment>
<dbReference type="InterPro" id="IPR027417">
    <property type="entry name" value="P-loop_NTPase"/>
</dbReference>
<dbReference type="SUPFAM" id="SSF52540">
    <property type="entry name" value="P-loop containing nucleoside triphosphate hydrolases"/>
    <property type="match status" value="1"/>
</dbReference>
<accession>A0A2T5UBM3</accession>
<protein>
    <recommendedName>
        <fullName evidence="4">AAA domain-containing protein</fullName>
    </recommendedName>
</protein>
<name>A0A2T5UBM3_9SPHN</name>
<feature type="coiled-coil region" evidence="1">
    <location>
        <begin position="364"/>
        <end position="398"/>
    </location>
</feature>
<sequence>MKGITLRHLAFTGPDVETANLDFVNGLNVLYGASNTGKSFALKALNFMFGGSVPLPGIEQRVDYDALWMGLVLPDGKHVTVYRAASGGAFKIFDGLLTSTPSGEEGQLLQAQHDAKRPDNLSQYLLTKIGMSGKVVAKNMNGEKESLSFRNLAPYMFVSEETIISERSPVLFSGQVIRETAEKNIFKVLLTGRDDSAVVTTQDPKLRKASQTAQIALIDEWIASLKDQLGEDAPAREAVQKQLSALEDALNSHHDTFKSRLDIIDALVSERRRTADMVEATSARLLELELTLSRFAKLAAIYTSDIQRLEALEEGGYLLMAIAGRSCPVCGAPADAQIHKHGAEEIARSHRAAAAEVRKISLERRDLELTQQSLSAEAEGLRRRLANAETELVKIERQLTDARPQEALARQAYEALSLRKSEVDAQLSVYDECARLELKRSQLDVPLSRKKGEKLAVGIDGPTAFEFSKTVQSVLSAWNFPDAANVRFDPLRQDIEVGGKERAANGKGVRAILHAAFKVATLIYCREKNLPHPGILILDTPLLTYREPLVQVKYGDLEPDEIAIQATGLAEKFYEHLASISHLGQFFILENADPPLSVRVGQNVEIFTGMANVGRSGFFPPRDLPVILSLAA</sequence>
<proteinExistence type="predicted"/>